<protein>
    <recommendedName>
        <fullName evidence="3">Apea-like HEPN domain-containing protein</fullName>
    </recommendedName>
</protein>
<reference evidence="1 2" key="1">
    <citation type="submission" date="2021-08" db="EMBL/GenBank/DDBJ databases">
        <title>Devosia salina sp. nov., isolated from the South China Sea sediment.</title>
        <authorList>
            <person name="Zhou Z."/>
        </authorList>
    </citation>
    <scope>NUCLEOTIDE SEQUENCE [LARGE SCALE GENOMIC DNA]</scope>
    <source>
        <strain evidence="1 2">SCS-3</strain>
    </source>
</reference>
<gene>
    <name evidence="1" type="ORF">K1X15_18505</name>
</gene>
<evidence type="ECO:0008006" key="3">
    <source>
        <dbReference type="Google" id="ProtNLM"/>
    </source>
</evidence>
<accession>A0ABX8WC97</accession>
<proteinExistence type="predicted"/>
<evidence type="ECO:0000313" key="1">
    <source>
        <dbReference type="EMBL" id="QYO76555.1"/>
    </source>
</evidence>
<dbReference type="Proteomes" id="UP000825799">
    <property type="component" value="Chromosome"/>
</dbReference>
<dbReference type="RefSeq" id="WP_220305042.1">
    <property type="nucleotide sequence ID" value="NZ_CP080590.1"/>
</dbReference>
<evidence type="ECO:0000313" key="2">
    <source>
        <dbReference type="Proteomes" id="UP000825799"/>
    </source>
</evidence>
<name>A0ABX8WC97_9HYPH</name>
<organism evidence="1 2">
    <name type="scientific">Devosia salina</name>
    <dbReference type="NCBI Taxonomy" id="2860336"/>
    <lineage>
        <taxon>Bacteria</taxon>
        <taxon>Pseudomonadati</taxon>
        <taxon>Pseudomonadota</taxon>
        <taxon>Alphaproteobacteria</taxon>
        <taxon>Hyphomicrobiales</taxon>
        <taxon>Devosiaceae</taxon>
        <taxon>Devosia</taxon>
    </lineage>
</organism>
<sequence>MDISAIQAKVGRVLGPMRSAPADSVTTQFHVSTKRTVSGNALPPYYLVYFLLVELMGFRNDGRFDKVAWSVPIEHQGRILVIEHRKFGLGVFAPDTEEDAAAVADVARRLGKAVKAAEPYFDMLAQEAAGLSKLNVHNHSNALLERYRYFGELYAAKKAEAEVRRDEKVRVEHGSGFSYRRPVFGLLREERWLALATIESFFSWTEHVLILLSILRGTTLTGEEVTKLAGADWDTKFKAALDTNEPETKRYYDGLKLIRSQLRNVVAHGAFGKDGQAFDFHSPAGAVPMMMPHNHNGRFRFGHVLGYVDGEAIELMAGFVEHLWSGDRGPARIYIENDLPLILTMAANGEYARAMASTDRMDALVNHLQAVMDRSMDMDF</sequence>
<dbReference type="EMBL" id="CP080590">
    <property type="protein sequence ID" value="QYO76555.1"/>
    <property type="molecule type" value="Genomic_DNA"/>
</dbReference>
<keyword evidence="2" id="KW-1185">Reference proteome</keyword>